<keyword evidence="3" id="KW-1185">Reference proteome</keyword>
<organism evidence="2 3">
    <name type="scientific">Enhygromyxa salina</name>
    <dbReference type="NCBI Taxonomy" id="215803"/>
    <lineage>
        <taxon>Bacteria</taxon>
        <taxon>Pseudomonadati</taxon>
        <taxon>Myxococcota</taxon>
        <taxon>Polyangia</taxon>
        <taxon>Nannocystales</taxon>
        <taxon>Nannocystaceae</taxon>
        <taxon>Enhygromyxa</taxon>
    </lineage>
</organism>
<dbReference type="EMBL" id="PVNK01000263">
    <property type="protein sequence ID" value="PRP90943.1"/>
    <property type="molecule type" value="Genomic_DNA"/>
</dbReference>
<evidence type="ECO:0000256" key="1">
    <source>
        <dbReference type="SAM" id="MobiDB-lite"/>
    </source>
</evidence>
<evidence type="ECO:0000313" key="2">
    <source>
        <dbReference type="EMBL" id="PRP90943.1"/>
    </source>
</evidence>
<dbReference type="Proteomes" id="UP000237968">
    <property type="component" value="Unassembled WGS sequence"/>
</dbReference>
<evidence type="ECO:0000313" key="3">
    <source>
        <dbReference type="Proteomes" id="UP000237968"/>
    </source>
</evidence>
<dbReference type="AlphaFoldDB" id="A0A2S9XDL4"/>
<comment type="caution">
    <text evidence="2">The sequence shown here is derived from an EMBL/GenBank/DDBJ whole genome shotgun (WGS) entry which is preliminary data.</text>
</comment>
<reference evidence="2 3" key="1">
    <citation type="submission" date="2018-03" db="EMBL/GenBank/DDBJ databases">
        <title>Draft Genome Sequences of the Obligatory Marine Myxobacteria Enhygromyxa salina SWB005.</title>
        <authorList>
            <person name="Poehlein A."/>
            <person name="Moghaddam J.A."/>
            <person name="Harms H."/>
            <person name="Alanjari M."/>
            <person name="Koenig G.M."/>
            <person name="Daniel R."/>
            <person name="Schaeberle T.F."/>
        </authorList>
    </citation>
    <scope>NUCLEOTIDE SEQUENCE [LARGE SCALE GENOMIC DNA]</scope>
    <source>
        <strain evidence="2 3">SWB005</strain>
    </source>
</reference>
<accession>A0A2S9XDL4</accession>
<sequence>MPTEGINAVEGTKIRVLDKGEVLELGHDGPMTEPATGRLHAFTP</sequence>
<proteinExistence type="predicted"/>
<feature type="region of interest" description="Disordered" evidence="1">
    <location>
        <begin position="25"/>
        <end position="44"/>
    </location>
</feature>
<gene>
    <name evidence="2" type="ORF">ENSA5_60180</name>
</gene>
<protein>
    <submittedName>
        <fullName evidence="2">Uncharacterized protein</fullName>
    </submittedName>
</protein>
<name>A0A2S9XDL4_9BACT</name>
<dbReference type="RefSeq" id="WP_258183066.1">
    <property type="nucleotide sequence ID" value="NZ_PVNK01000263.1"/>
</dbReference>